<sequence length="61" mass="7034">MNYQAKNLHPNAFEADHYHPRSTHPELTLDMHNLRPAHVSCNRSRGTKQPQTNLGPTTTNW</sequence>
<dbReference type="GO" id="GO:0003676">
    <property type="term" value="F:nucleic acid binding"/>
    <property type="evidence" value="ECO:0007669"/>
    <property type="project" value="InterPro"/>
</dbReference>
<feature type="domain" description="HNH" evidence="2">
    <location>
        <begin position="11"/>
        <end position="47"/>
    </location>
</feature>
<name>A0AAP4BUN6_9CORY</name>
<dbReference type="GO" id="GO:0008270">
    <property type="term" value="F:zinc ion binding"/>
    <property type="evidence" value="ECO:0007669"/>
    <property type="project" value="InterPro"/>
</dbReference>
<dbReference type="AlphaFoldDB" id="A0AAP4BUN6"/>
<dbReference type="EMBL" id="JASNVP010000009">
    <property type="protein sequence ID" value="MDK4326774.1"/>
    <property type="molecule type" value="Genomic_DNA"/>
</dbReference>
<proteinExistence type="predicted"/>
<keyword evidence="3" id="KW-0540">Nuclease</keyword>
<gene>
    <name evidence="3" type="ORF">QPX54_09705</name>
</gene>
<accession>A0AAP4BUN6</accession>
<comment type="caution">
    <text evidence="3">The sequence shown here is derived from an EMBL/GenBank/DDBJ whole genome shotgun (WGS) entry which is preliminary data.</text>
</comment>
<dbReference type="GO" id="GO:0004519">
    <property type="term" value="F:endonuclease activity"/>
    <property type="evidence" value="ECO:0007669"/>
    <property type="project" value="UniProtKB-KW"/>
</dbReference>
<feature type="compositionally biased region" description="Polar residues" evidence="1">
    <location>
        <begin position="41"/>
        <end position="61"/>
    </location>
</feature>
<organism evidence="3 4">
    <name type="scientific">Corynebacterium propinquum</name>
    <dbReference type="NCBI Taxonomy" id="43769"/>
    <lineage>
        <taxon>Bacteria</taxon>
        <taxon>Bacillati</taxon>
        <taxon>Actinomycetota</taxon>
        <taxon>Actinomycetes</taxon>
        <taxon>Mycobacteriales</taxon>
        <taxon>Corynebacteriaceae</taxon>
        <taxon>Corynebacterium</taxon>
    </lineage>
</organism>
<evidence type="ECO:0000313" key="3">
    <source>
        <dbReference type="EMBL" id="MDK4326774.1"/>
    </source>
</evidence>
<keyword evidence="3" id="KW-0378">Hydrolase</keyword>
<feature type="region of interest" description="Disordered" evidence="1">
    <location>
        <begin position="1"/>
        <end position="25"/>
    </location>
</feature>
<dbReference type="Pfam" id="PF01844">
    <property type="entry name" value="HNH"/>
    <property type="match status" value="1"/>
</dbReference>
<feature type="compositionally biased region" description="Basic and acidic residues" evidence="1">
    <location>
        <begin position="14"/>
        <end position="25"/>
    </location>
</feature>
<feature type="region of interest" description="Disordered" evidence="1">
    <location>
        <begin position="40"/>
        <end position="61"/>
    </location>
</feature>
<dbReference type="Proteomes" id="UP001226160">
    <property type="component" value="Unassembled WGS sequence"/>
</dbReference>
<dbReference type="Gene3D" id="1.10.30.50">
    <property type="match status" value="1"/>
</dbReference>
<evidence type="ECO:0000259" key="2">
    <source>
        <dbReference type="Pfam" id="PF01844"/>
    </source>
</evidence>
<dbReference type="InterPro" id="IPR002711">
    <property type="entry name" value="HNH"/>
</dbReference>
<dbReference type="RefSeq" id="WP_284589989.1">
    <property type="nucleotide sequence ID" value="NZ_JASNVP010000009.1"/>
</dbReference>
<evidence type="ECO:0000256" key="1">
    <source>
        <dbReference type="SAM" id="MobiDB-lite"/>
    </source>
</evidence>
<evidence type="ECO:0000313" key="4">
    <source>
        <dbReference type="Proteomes" id="UP001226160"/>
    </source>
</evidence>
<keyword evidence="3" id="KW-0255">Endonuclease</keyword>
<protein>
    <submittedName>
        <fullName evidence="3">HNH endonuclease</fullName>
    </submittedName>
</protein>
<reference evidence="3" key="1">
    <citation type="submission" date="2023-05" db="EMBL/GenBank/DDBJ databases">
        <title>Metabolic capabilities are highly conserved among human nasal-associated Corynebacterium species in pangenomic analyses.</title>
        <authorList>
            <person name="Tran T.H."/>
            <person name="Roberts A.Q."/>
            <person name="Escapa I.F."/>
            <person name="Gao W."/>
            <person name="Conlan S."/>
            <person name="Kong H."/>
            <person name="Segre J.A."/>
            <person name="Kelly M.S."/>
            <person name="Lemon K.P."/>
        </authorList>
    </citation>
    <scope>NUCLEOTIDE SEQUENCE</scope>
    <source>
        <strain evidence="3">KPL2654</strain>
    </source>
</reference>